<gene>
    <name evidence="1" type="ORF">X975_05426</name>
</gene>
<dbReference type="AlphaFoldDB" id="A0A087TDT5"/>
<accession>A0A087TDT5</accession>
<keyword evidence="2" id="KW-1185">Reference proteome</keyword>
<organism evidence="1 2">
    <name type="scientific">Stegodyphus mimosarum</name>
    <name type="common">African social velvet spider</name>
    <dbReference type="NCBI Taxonomy" id="407821"/>
    <lineage>
        <taxon>Eukaryota</taxon>
        <taxon>Metazoa</taxon>
        <taxon>Ecdysozoa</taxon>
        <taxon>Arthropoda</taxon>
        <taxon>Chelicerata</taxon>
        <taxon>Arachnida</taxon>
        <taxon>Araneae</taxon>
        <taxon>Araneomorphae</taxon>
        <taxon>Entelegynae</taxon>
        <taxon>Eresoidea</taxon>
        <taxon>Eresidae</taxon>
        <taxon>Stegodyphus</taxon>
    </lineage>
</organism>
<feature type="non-terminal residue" evidence="1">
    <location>
        <position position="53"/>
    </location>
</feature>
<evidence type="ECO:0000313" key="2">
    <source>
        <dbReference type="Proteomes" id="UP000054359"/>
    </source>
</evidence>
<reference evidence="1 2" key="1">
    <citation type="submission" date="2013-11" db="EMBL/GenBank/DDBJ databases">
        <title>Genome sequencing of Stegodyphus mimosarum.</title>
        <authorList>
            <person name="Bechsgaard J."/>
        </authorList>
    </citation>
    <scope>NUCLEOTIDE SEQUENCE [LARGE SCALE GENOMIC DNA]</scope>
</reference>
<name>A0A087TDT5_STEMI</name>
<sequence>DSISTVFSKSTITLTIQTYTSLFRLFLMSLKTPCFCRHLEIIKSRKMLYSDIF</sequence>
<dbReference type="Proteomes" id="UP000054359">
    <property type="component" value="Unassembled WGS sequence"/>
</dbReference>
<evidence type="ECO:0000313" key="1">
    <source>
        <dbReference type="EMBL" id="KFM63274.1"/>
    </source>
</evidence>
<feature type="non-terminal residue" evidence="1">
    <location>
        <position position="1"/>
    </location>
</feature>
<protein>
    <submittedName>
        <fullName evidence="1">Uncharacterized protein</fullName>
    </submittedName>
</protein>
<dbReference type="EMBL" id="KK114769">
    <property type="protein sequence ID" value="KFM63274.1"/>
    <property type="molecule type" value="Genomic_DNA"/>
</dbReference>
<proteinExistence type="predicted"/>